<evidence type="ECO:0000313" key="2">
    <source>
        <dbReference type="EMBL" id="KNZ61531.1"/>
    </source>
</evidence>
<keyword evidence="3" id="KW-1185">Reference proteome</keyword>
<reference evidence="2 3" key="1">
    <citation type="submission" date="2015-08" db="EMBL/GenBank/DDBJ databases">
        <title>Next Generation Sequencing and Analysis of the Genome of Puccinia sorghi L Schw, the Causal Agent of Maize Common Rust.</title>
        <authorList>
            <person name="Rochi L."/>
            <person name="Burguener G."/>
            <person name="Darino M."/>
            <person name="Turjanski A."/>
            <person name="Kreff E."/>
            <person name="Dieguez M.J."/>
            <person name="Sacco F."/>
        </authorList>
    </citation>
    <scope>NUCLEOTIDE SEQUENCE [LARGE SCALE GENOMIC DNA]</scope>
    <source>
        <strain evidence="2 3">RO10H11247</strain>
    </source>
</reference>
<feature type="region of interest" description="Disordered" evidence="1">
    <location>
        <begin position="176"/>
        <end position="200"/>
    </location>
</feature>
<sequence length="200" mass="22728">MIAFNVSAIDNTTTPVTNTNRTPLKIVTISQVEPLFTNKEYRNSKEEEEEDLINYTDPTSPDHSQILAFPAEKATKPASTFKTPAGLKEQVKQLHFTWIKRVTKEANQSMEIEKHPPLSEATLSPQLTNKTQIQEPNNKQDQIAIKNNQKNLQKLMGNDKIEKYVEGWNPWVSKQALFTQTKPKPRNKKRQASLAGAQTD</sequence>
<dbReference type="VEuPathDB" id="FungiDB:VP01_1388g4"/>
<evidence type="ECO:0000313" key="3">
    <source>
        <dbReference type="Proteomes" id="UP000037035"/>
    </source>
</evidence>
<protein>
    <submittedName>
        <fullName evidence="2">Uncharacterized protein</fullName>
    </submittedName>
</protein>
<proteinExistence type="predicted"/>
<comment type="caution">
    <text evidence="2">The sequence shown here is derived from an EMBL/GenBank/DDBJ whole genome shotgun (WGS) entry which is preliminary data.</text>
</comment>
<dbReference type="OrthoDB" id="10667186at2759"/>
<organism evidence="2 3">
    <name type="scientific">Puccinia sorghi</name>
    <dbReference type="NCBI Taxonomy" id="27349"/>
    <lineage>
        <taxon>Eukaryota</taxon>
        <taxon>Fungi</taxon>
        <taxon>Dikarya</taxon>
        <taxon>Basidiomycota</taxon>
        <taxon>Pucciniomycotina</taxon>
        <taxon>Pucciniomycetes</taxon>
        <taxon>Pucciniales</taxon>
        <taxon>Pucciniaceae</taxon>
        <taxon>Puccinia</taxon>
    </lineage>
</organism>
<dbReference type="Proteomes" id="UP000037035">
    <property type="component" value="Unassembled WGS sequence"/>
</dbReference>
<dbReference type="EMBL" id="LAVV01004320">
    <property type="protein sequence ID" value="KNZ61531.1"/>
    <property type="molecule type" value="Genomic_DNA"/>
</dbReference>
<name>A0A0L6VL80_9BASI</name>
<gene>
    <name evidence="2" type="ORF">VP01_1388g4</name>
</gene>
<evidence type="ECO:0000256" key="1">
    <source>
        <dbReference type="SAM" id="MobiDB-lite"/>
    </source>
</evidence>
<accession>A0A0L6VL80</accession>
<dbReference type="AlphaFoldDB" id="A0A0L6VL80"/>